<organism evidence="2 3">
    <name type="scientific">Coniochaeta ligniaria NRRL 30616</name>
    <dbReference type="NCBI Taxonomy" id="1408157"/>
    <lineage>
        <taxon>Eukaryota</taxon>
        <taxon>Fungi</taxon>
        <taxon>Dikarya</taxon>
        <taxon>Ascomycota</taxon>
        <taxon>Pezizomycotina</taxon>
        <taxon>Sordariomycetes</taxon>
        <taxon>Sordariomycetidae</taxon>
        <taxon>Coniochaetales</taxon>
        <taxon>Coniochaetaceae</taxon>
        <taxon>Coniochaeta</taxon>
    </lineage>
</organism>
<keyword evidence="3" id="KW-1185">Reference proteome</keyword>
<accession>A0A1J7ISY1</accession>
<feature type="region of interest" description="Disordered" evidence="1">
    <location>
        <begin position="49"/>
        <end position="75"/>
    </location>
</feature>
<dbReference type="Proteomes" id="UP000182658">
    <property type="component" value="Unassembled WGS sequence"/>
</dbReference>
<proteinExistence type="predicted"/>
<sequence>MIIWPLKTLQNLPLLAAIHYIHHFHGPRYSPAGENDDLRTTSHRLLPRREWTSHGDIKPDKRHAPFRSPRLGSPDLSVNSDGKTLVFRDVVAFHERLQTFTDNGNAYTVQQDAEG</sequence>
<evidence type="ECO:0000313" key="3">
    <source>
        <dbReference type="Proteomes" id="UP000182658"/>
    </source>
</evidence>
<dbReference type="OrthoDB" id="4707307at2759"/>
<dbReference type="AlphaFoldDB" id="A0A1J7ISY1"/>
<feature type="compositionally biased region" description="Basic and acidic residues" evidence="1">
    <location>
        <begin position="49"/>
        <end position="63"/>
    </location>
</feature>
<evidence type="ECO:0000313" key="2">
    <source>
        <dbReference type="EMBL" id="OIW24201.1"/>
    </source>
</evidence>
<dbReference type="InParanoid" id="A0A1J7ISY1"/>
<protein>
    <submittedName>
        <fullName evidence="2">Uncharacterized protein</fullName>
    </submittedName>
</protein>
<gene>
    <name evidence="2" type="ORF">CONLIGDRAFT_685828</name>
</gene>
<reference evidence="2 3" key="1">
    <citation type="submission" date="2016-10" db="EMBL/GenBank/DDBJ databases">
        <title>Draft genome sequence of Coniochaeta ligniaria NRRL30616, a lignocellulolytic fungus for bioabatement of inhibitors in plant biomass hydrolysates.</title>
        <authorList>
            <consortium name="DOE Joint Genome Institute"/>
            <person name="Jimenez D.J."/>
            <person name="Hector R.E."/>
            <person name="Riley R."/>
            <person name="Sun H."/>
            <person name="Grigoriev I.V."/>
            <person name="Van Elsas J.D."/>
            <person name="Nichols N.N."/>
        </authorList>
    </citation>
    <scope>NUCLEOTIDE SEQUENCE [LARGE SCALE GENOMIC DNA]</scope>
    <source>
        <strain evidence="2 3">NRRL 30616</strain>
    </source>
</reference>
<dbReference type="EMBL" id="KV875104">
    <property type="protein sequence ID" value="OIW24201.1"/>
    <property type="molecule type" value="Genomic_DNA"/>
</dbReference>
<evidence type="ECO:0000256" key="1">
    <source>
        <dbReference type="SAM" id="MobiDB-lite"/>
    </source>
</evidence>
<name>A0A1J7ISY1_9PEZI</name>